<comment type="subcellular location">
    <subcellularLocation>
        <location evidence="1 7">Cell membrane</location>
        <topology evidence="1 7">Multi-pass membrane protein</topology>
    </subcellularLocation>
</comment>
<organism evidence="10">
    <name type="scientific">Gymnodinialimonas phycosphaerae</name>
    <dbReference type="NCBI Taxonomy" id="2841589"/>
    <lineage>
        <taxon>Bacteria</taxon>
        <taxon>Pseudomonadati</taxon>
        <taxon>Pseudomonadota</taxon>
        <taxon>Alphaproteobacteria</taxon>
        <taxon>Rhodobacterales</taxon>
        <taxon>Paracoccaceae</taxon>
        <taxon>Gymnodinialimonas</taxon>
    </lineage>
</organism>
<dbReference type="PANTHER" id="PTHR43163:SF2">
    <property type="entry name" value="ABC TRANSPORTER PERMEASE PROTEIN"/>
    <property type="match status" value="1"/>
</dbReference>
<feature type="transmembrane region" description="Helical" evidence="7">
    <location>
        <begin position="100"/>
        <end position="118"/>
    </location>
</feature>
<feature type="transmembrane region" description="Helical" evidence="7">
    <location>
        <begin position="303"/>
        <end position="327"/>
    </location>
</feature>
<accession>A0A975TZ80</accession>
<keyword evidence="4 7" id="KW-0812">Transmembrane</keyword>
<feature type="transmembrane region" description="Helical" evidence="7">
    <location>
        <begin position="12"/>
        <end position="30"/>
    </location>
</feature>
<keyword evidence="6 7" id="KW-0472">Membrane</keyword>
<dbReference type="AlphaFoldDB" id="A0A975TZ80"/>
<dbReference type="EMBL" id="CP078073">
    <property type="protein sequence ID" value="QXL89419.1"/>
    <property type="molecule type" value="Genomic_DNA"/>
</dbReference>
<dbReference type="InterPro" id="IPR035906">
    <property type="entry name" value="MetI-like_sf"/>
</dbReference>
<evidence type="ECO:0000256" key="3">
    <source>
        <dbReference type="ARBA" id="ARBA00022475"/>
    </source>
</evidence>
<protein>
    <submittedName>
        <fullName evidence="10">ABC transporter permease</fullName>
    </submittedName>
</protein>
<reference evidence="10 11" key="1">
    <citation type="submission" date="2021-07" db="EMBL/GenBank/DDBJ databases">
        <title>Karlodiniumbacter phycospheric gen. nov., sp. nov., a phycosphere bacterium isolated from karlodinium veneficum.</title>
        <authorList>
            <person name="Peng Y."/>
            <person name="Jiang L."/>
            <person name="Lee J."/>
        </authorList>
    </citation>
    <scope>NUCLEOTIDE SEQUENCE</scope>
    <source>
        <strain evidence="10 11">N5</strain>
    </source>
</reference>
<keyword evidence="5 7" id="KW-1133">Transmembrane helix</keyword>
<evidence type="ECO:0000256" key="5">
    <source>
        <dbReference type="ARBA" id="ARBA00022989"/>
    </source>
</evidence>
<dbReference type="EMBL" id="JAIMBW010000001">
    <property type="protein sequence ID" value="MBY4892684.1"/>
    <property type="molecule type" value="Genomic_DNA"/>
</dbReference>
<keyword evidence="11" id="KW-1185">Reference proteome</keyword>
<dbReference type="RefSeq" id="WP_068355566.1">
    <property type="nucleotide sequence ID" value="NZ_JAIMBW010000001.1"/>
</dbReference>
<dbReference type="PROSITE" id="PS50928">
    <property type="entry name" value="ABC_TM1"/>
    <property type="match status" value="1"/>
</dbReference>
<dbReference type="Pfam" id="PF19300">
    <property type="entry name" value="BPD_transp_1_N"/>
    <property type="match status" value="1"/>
</dbReference>
<dbReference type="Proteomes" id="UP000693972">
    <property type="component" value="Unassembled WGS sequence"/>
</dbReference>
<dbReference type="PANTHER" id="PTHR43163">
    <property type="entry name" value="DIPEPTIDE TRANSPORT SYSTEM PERMEASE PROTEIN DPPB-RELATED"/>
    <property type="match status" value="1"/>
</dbReference>
<gene>
    <name evidence="9" type="ORF">KUL25_07895</name>
    <name evidence="10" type="ORF">KUL25_07900</name>
</gene>
<evidence type="ECO:0000256" key="6">
    <source>
        <dbReference type="ARBA" id="ARBA00023136"/>
    </source>
</evidence>
<dbReference type="Gene3D" id="1.10.3720.10">
    <property type="entry name" value="MetI-like"/>
    <property type="match status" value="1"/>
</dbReference>
<keyword evidence="2 7" id="KW-0813">Transport</keyword>
<dbReference type="CDD" id="cd06261">
    <property type="entry name" value="TM_PBP2"/>
    <property type="match status" value="1"/>
</dbReference>
<feature type="transmembrane region" description="Helical" evidence="7">
    <location>
        <begin position="201"/>
        <end position="220"/>
    </location>
</feature>
<dbReference type="SUPFAM" id="SSF161098">
    <property type="entry name" value="MetI-like"/>
    <property type="match status" value="1"/>
</dbReference>
<dbReference type="InterPro" id="IPR045621">
    <property type="entry name" value="BPD_transp_1_N"/>
</dbReference>
<evidence type="ECO:0000313" key="9">
    <source>
        <dbReference type="EMBL" id="MBY4892684.1"/>
    </source>
</evidence>
<feature type="transmembrane region" description="Helical" evidence="7">
    <location>
        <begin position="130"/>
        <end position="154"/>
    </location>
</feature>
<evidence type="ECO:0000256" key="2">
    <source>
        <dbReference type="ARBA" id="ARBA00022448"/>
    </source>
</evidence>
<feature type="domain" description="ABC transmembrane type-1" evidence="8">
    <location>
        <begin position="94"/>
        <end position="324"/>
    </location>
</feature>
<sequence length="338" mass="37599">MLNFILRRVLQSILVLLVVGLVAFAMFRFVGDPVDTMLGQERTMEDIERLRETLGLNKPFFLQYWDFLVRAVQGDFGISYRQGRPVAEIIVERLPATLELAIVSGVIALGMGIVLGIFTAIRRDGFWANFIMSVSLIGVSLPTFLIGVLLIYGFGVGIDIRIPFTETTFNTGGMPTFGRGDTVDLGWWTTGFATWDGVHSIILPAITLGLYQMTLIMRLVRAEMLEVLRADYIRFARARGLSDRAINFRHALKNTMVPVITVTGLQLGAIIAFAIITETVFQWPGVGLLFINAIQFVDIPVMAAYLMLISVMFVGINLIVDLLYVAIDPRLRVDGKTT</sequence>
<feature type="transmembrane region" description="Helical" evidence="7">
    <location>
        <begin position="259"/>
        <end position="283"/>
    </location>
</feature>
<evidence type="ECO:0000256" key="4">
    <source>
        <dbReference type="ARBA" id="ARBA00022692"/>
    </source>
</evidence>
<proteinExistence type="inferred from homology"/>
<dbReference type="Pfam" id="PF00528">
    <property type="entry name" value="BPD_transp_1"/>
    <property type="match status" value="1"/>
</dbReference>
<evidence type="ECO:0000313" key="11">
    <source>
        <dbReference type="Proteomes" id="UP000693972"/>
    </source>
</evidence>
<keyword evidence="3" id="KW-1003">Cell membrane</keyword>
<dbReference type="GO" id="GO:0055085">
    <property type="term" value="P:transmembrane transport"/>
    <property type="evidence" value="ECO:0007669"/>
    <property type="project" value="InterPro"/>
</dbReference>
<name>A0A975TZ80_9RHOB</name>
<comment type="similarity">
    <text evidence="7">Belongs to the binding-protein-dependent transport system permease family.</text>
</comment>
<evidence type="ECO:0000256" key="7">
    <source>
        <dbReference type="RuleBase" id="RU363032"/>
    </source>
</evidence>
<dbReference type="GO" id="GO:0005886">
    <property type="term" value="C:plasma membrane"/>
    <property type="evidence" value="ECO:0007669"/>
    <property type="project" value="UniProtKB-SubCell"/>
</dbReference>
<dbReference type="InterPro" id="IPR000515">
    <property type="entry name" value="MetI-like"/>
</dbReference>
<evidence type="ECO:0000259" key="8">
    <source>
        <dbReference type="PROSITE" id="PS50928"/>
    </source>
</evidence>
<evidence type="ECO:0000256" key="1">
    <source>
        <dbReference type="ARBA" id="ARBA00004651"/>
    </source>
</evidence>
<evidence type="ECO:0000313" key="10">
    <source>
        <dbReference type="EMBL" id="QXL89419.1"/>
    </source>
</evidence>